<feature type="domain" description="ABM" evidence="1">
    <location>
        <begin position="1"/>
        <end position="73"/>
    </location>
</feature>
<keyword evidence="3" id="KW-1185">Reference proteome</keyword>
<dbReference type="InterPro" id="IPR011008">
    <property type="entry name" value="Dimeric_a/b-barrel"/>
</dbReference>
<dbReference type="SUPFAM" id="SSF54909">
    <property type="entry name" value="Dimeric alpha+beta barrel"/>
    <property type="match status" value="1"/>
</dbReference>
<keyword evidence="2" id="KW-0503">Monooxygenase</keyword>
<dbReference type="GO" id="GO:0004497">
    <property type="term" value="F:monooxygenase activity"/>
    <property type="evidence" value="ECO:0007669"/>
    <property type="project" value="UniProtKB-KW"/>
</dbReference>
<protein>
    <submittedName>
        <fullName evidence="2">Antibiotic biosynthesis monooxygenase</fullName>
    </submittedName>
</protein>
<dbReference type="Gene3D" id="3.30.70.100">
    <property type="match status" value="1"/>
</dbReference>
<dbReference type="InterPro" id="IPR007138">
    <property type="entry name" value="ABM_dom"/>
</dbReference>
<evidence type="ECO:0000259" key="1">
    <source>
        <dbReference type="Pfam" id="PF03992"/>
    </source>
</evidence>
<comment type="caution">
    <text evidence="2">The sequence shown here is derived from an EMBL/GenBank/DDBJ whole genome shotgun (WGS) entry which is preliminary data.</text>
</comment>
<dbReference type="AlphaFoldDB" id="A0A6N9T445"/>
<accession>A0A6N9T445</accession>
<name>A0A6N9T445_9HYPH</name>
<sequence length="91" mass="10635">MLVVLVELEIAAERMEEFLVHMREQARNSLTREPDCHVFDIARDGTRLTLYEVYTDASAFQRHLESEHFLAFDAATQPMTLAKHVRKFELV</sequence>
<evidence type="ECO:0000313" key="2">
    <source>
        <dbReference type="EMBL" id="NDW06041.1"/>
    </source>
</evidence>
<organism evidence="2 3">
    <name type="scientific">Jiella pacifica</name>
    <dbReference type="NCBI Taxonomy" id="2696469"/>
    <lineage>
        <taxon>Bacteria</taxon>
        <taxon>Pseudomonadati</taxon>
        <taxon>Pseudomonadota</taxon>
        <taxon>Alphaproteobacteria</taxon>
        <taxon>Hyphomicrobiales</taxon>
        <taxon>Aurantimonadaceae</taxon>
        <taxon>Jiella</taxon>
    </lineage>
</organism>
<gene>
    <name evidence="2" type="ORF">GTK09_16595</name>
</gene>
<reference evidence="2 3" key="1">
    <citation type="submission" date="2020-01" db="EMBL/GenBank/DDBJ databases">
        <title>Jiella pacifica sp. nov.</title>
        <authorList>
            <person name="Xue Z."/>
            <person name="Zhu S."/>
            <person name="Chen J."/>
            <person name="Yang J."/>
        </authorList>
    </citation>
    <scope>NUCLEOTIDE SEQUENCE [LARGE SCALE GENOMIC DNA]</scope>
    <source>
        <strain evidence="2 3">40Bstr34</strain>
    </source>
</reference>
<keyword evidence="2" id="KW-0560">Oxidoreductase</keyword>
<evidence type="ECO:0000313" key="3">
    <source>
        <dbReference type="Proteomes" id="UP000469011"/>
    </source>
</evidence>
<dbReference type="Pfam" id="PF03992">
    <property type="entry name" value="ABM"/>
    <property type="match status" value="1"/>
</dbReference>
<proteinExistence type="predicted"/>
<dbReference type="EMBL" id="JAAAMG010000014">
    <property type="protein sequence ID" value="NDW06041.1"/>
    <property type="molecule type" value="Genomic_DNA"/>
</dbReference>
<dbReference type="Proteomes" id="UP000469011">
    <property type="component" value="Unassembled WGS sequence"/>
</dbReference>